<dbReference type="Proteomes" id="UP001165083">
    <property type="component" value="Unassembled WGS sequence"/>
</dbReference>
<dbReference type="AlphaFoldDB" id="A0A9W6U6G1"/>
<evidence type="ECO:0000256" key="1">
    <source>
        <dbReference type="SAM" id="MobiDB-lite"/>
    </source>
</evidence>
<name>A0A9W6U6G1_9STRA</name>
<organism evidence="2 3">
    <name type="scientific">Phytophthora lilii</name>
    <dbReference type="NCBI Taxonomy" id="2077276"/>
    <lineage>
        <taxon>Eukaryota</taxon>
        <taxon>Sar</taxon>
        <taxon>Stramenopiles</taxon>
        <taxon>Oomycota</taxon>
        <taxon>Peronosporomycetes</taxon>
        <taxon>Peronosporales</taxon>
        <taxon>Peronosporaceae</taxon>
        <taxon>Phytophthora</taxon>
    </lineage>
</organism>
<proteinExistence type="predicted"/>
<protein>
    <submittedName>
        <fullName evidence="2">Unnamed protein product</fullName>
    </submittedName>
</protein>
<evidence type="ECO:0000313" key="2">
    <source>
        <dbReference type="EMBL" id="GMF26788.1"/>
    </source>
</evidence>
<comment type="caution">
    <text evidence="2">The sequence shown here is derived from an EMBL/GenBank/DDBJ whole genome shotgun (WGS) entry which is preliminary data.</text>
</comment>
<feature type="region of interest" description="Disordered" evidence="1">
    <location>
        <begin position="1"/>
        <end position="24"/>
    </location>
</feature>
<gene>
    <name evidence="2" type="ORF">Plil01_001116200</name>
</gene>
<reference evidence="2" key="1">
    <citation type="submission" date="2023-04" db="EMBL/GenBank/DDBJ databases">
        <title>Phytophthora lilii NBRC 32176.</title>
        <authorList>
            <person name="Ichikawa N."/>
            <person name="Sato H."/>
            <person name="Tonouchi N."/>
        </authorList>
    </citation>
    <scope>NUCLEOTIDE SEQUENCE</scope>
    <source>
        <strain evidence="2">NBRC 32176</strain>
    </source>
</reference>
<evidence type="ECO:0000313" key="3">
    <source>
        <dbReference type="Proteomes" id="UP001165083"/>
    </source>
</evidence>
<accession>A0A9W6U6G1</accession>
<keyword evidence="3" id="KW-1185">Reference proteome</keyword>
<sequence>MHSFEQAVASRASHMSSFEPRGAEDSPLRYLACLARRARAASTRLVNTPTTDVKMVVDPYGPLPLRKEHDDRPKLESPAGTVQALFVDLERP</sequence>
<dbReference type="EMBL" id="BSXW01000628">
    <property type="protein sequence ID" value="GMF26788.1"/>
    <property type="molecule type" value="Genomic_DNA"/>
</dbReference>